<dbReference type="Gene3D" id="2.20.70.90">
    <property type="match status" value="1"/>
</dbReference>
<dbReference type="Proteomes" id="UP001219518">
    <property type="component" value="Unassembled WGS sequence"/>
</dbReference>
<dbReference type="EMBL" id="JAHWGI010001226">
    <property type="protein sequence ID" value="KAK3925272.1"/>
    <property type="molecule type" value="Genomic_DNA"/>
</dbReference>
<dbReference type="AlphaFoldDB" id="A0AAE1HPW6"/>
<proteinExistence type="predicted"/>
<evidence type="ECO:0000313" key="1">
    <source>
        <dbReference type="EMBL" id="KAK3925272.1"/>
    </source>
</evidence>
<sequence length="149" mass="16882">MVKVGSKERVKKSVENNHDFHYLFENTSNLDHSTLATMTKHFKAEPKIIDALSFVPMRRKRLYWHNLGESGIDLDSLTVPPLEDYLDAGRRANVEFLSTITTNRACQKKGDKLPAVDYNSEDCPLNVNELERIFGFGEGFTDNGSLSIC</sequence>
<reference evidence="1" key="1">
    <citation type="submission" date="2021-07" db="EMBL/GenBank/DDBJ databases">
        <authorList>
            <person name="Catto M.A."/>
            <person name="Jacobson A."/>
            <person name="Kennedy G."/>
            <person name="Labadie P."/>
            <person name="Hunt B.G."/>
            <person name="Srinivasan R."/>
        </authorList>
    </citation>
    <scope>NUCLEOTIDE SEQUENCE</scope>
    <source>
        <strain evidence="1">PL_HMW_Pooled</strain>
        <tissue evidence="1">Head</tissue>
    </source>
</reference>
<comment type="caution">
    <text evidence="1">The sequence shown here is derived from an EMBL/GenBank/DDBJ whole genome shotgun (WGS) entry which is preliminary data.</text>
</comment>
<keyword evidence="2" id="KW-1185">Reference proteome</keyword>
<name>A0AAE1HPW6_9NEOP</name>
<reference evidence="1" key="2">
    <citation type="journal article" date="2023" name="BMC Genomics">
        <title>Pest status, molecular evolution, and epigenetic factors derived from the genome assembly of Frankliniella fusca, a thysanopteran phytovirus vector.</title>
        <authorList>
            <person name="Catto M.A."/>
            <person name="Labadie P.E."/>
            <person name="Jacobson A.L."/>
            <person name="Kennedy G.G."/>
            <person name="Srinivasan R."/>
            <person name="Hunt B.G."/>
        </authorList>
    </citation>
    <scope>NUCLEOTIDE SEQUENCE</scope>
    <source>
        <strain evidence="1">PL_HMW_Pooled</strain>
    </source>
</reference>
<accession>A0AAE1HPW6</accession>
<organism evidence="1 2">
    <name type="scientific">Frankliniella fusca</name>
    <dbReference type="NCBI Taxonomy" id="407009"/>
    <lineage>
        <taxon>Eukaryota</taxon>
        <taxon>Metazoa</taxon>
        <taxon>Ecdysozoa</taxon>
        <taxon>Arthropoda</taxon>
        <taxon>Hexapoda</taxon>
        <taxon>Insecta</taxon>
        <taxon>Pterygota</taxon>
        <taxon>Neoptera</taxon>
        <taxon>Paraneoptera</taxon>
        <taxon>Thysanoptera</taxon>
        <taxon>Terebrantia</taxon>
        <taxon>Thripoidea</taxon>
        <taxon>Thripidae</taxon>
        <taxon>Frankliniella</taxon>
    </lineage>
</organism>
<protein>
    <submittedName>
        <fullName evidence="1">DNA (Cytosine-5)-methyltransferase 3C</fullName>
    </submittedName>
</protein>
<gene>
    <name evidence="1" type="ORF">KUF71_013479</name>
</gene>
<evidence type="ECO:0000313" key="2">
    <source>
        <dbReference type="Proteomes" id="UP001219518"/>
    </source>
</evidence>